<feature type="compositionally biased region" description="Basic and acidic residues" evidence="7">
    <location>
        <begin position="1"/>
        <end position="12"/>
    </location>
</feature>
<evidence type="ECO:0000313" key="11">
    <source>
        <dbReference type="Proteomes" id="UP000028878"/>
    </source>
</evidence>
<feature type="transmembrane region" description="Helical" evidence="8">
    <location>
        <begin position="297"/>
        <end position="316"/>
    </location>
</feature>
<dbReference type="GO" id="GO:0016413">
    <property type="term" value="F:O-acetyltransferase activity"/>
    <property type="evidence" value="ECO:0007669"/>
    <property type="project" value="TreeGrafter"/>
</dbReference>
<feature type="domain" description="Acyltransferase 3" evidence="9">
    <location>
        <begin position="32"/>
        <end position="342"/>
    </location>
</feature>
<evidence type="ECO:0000256" key="8">
    <source>
        <dbReference type="SAM" id="Phobius"/>
    </source>
</evidence>
<evidence type="ECO:0000256" key="3">
    <source>
        <dbReference type="ARBA" id="ARBA00022475"/>
    </source>
</evidence>
<evidence type="ECO:0000256" key="1">
    <source>
        <dbReference type="ARBA" id="ARBA00004651"/>
    </source>
</evidence>
<dbReference type="GO" id="GO:0005886">
    <property type="term" value="C:plasma membrane"/>
    <property type="evidence" value="ECO:0007669"/>
    <property type="project" value="UniProtKB-SubCell"/>
</dbReference>
<evidence type="ECO:0000256" key="5">
    <source>
        <dbReference type="ARBA" id="ARBA00022989"/>
    </source>
</evidence>
<feature type="transmembrane region" description="Helical" evidence="8">
    <location>
        <begin position="184"/>
        <end position="208"/>
    </location>
</feature>
<dbReference type="AlphaFoldDB" id="A0A1L1PIZ9"/>
<evidence type="ECO:0000313" key="10">
    <source>
        <dbReference type="EMBL" id="CDN89962.1"/>
    </source>
</evidence>
<feature type="transmembrane region" description="Helical" evidence="8">
    <location>
        <begin position="70"/>
        <end position="88"/>
    </location>
</feature>
<dbReference type="GO" id="GO:0009246">
    <property type="term" value="P:enterobacterial common antigen biosynthetic process"/>
    <property type="evidence" value="ECO:0007669"/>
    <property type="project" value="TreeGrafter"/>
</dbReference>
<feature type="transmembrane region" description="Helical" evidence="8">
    <location>
        <begin position="328"/>
        <end position="350"/>
    </location>
</feature>
<proteinExistence type="inferred from homology"/>
<keyword evidence="10" id="KW-0808">Transferase</keyword>
<dbReference type="Pfam" id="PF01757">
    <property type="entry name" value="Acyl_transf_3"/>
    <property type="match status" value="1"/>
</dbReference>
<gene>
    <name evidence="10" type="ORF">BN948_04402</name>
</gene>
<feature type="transmembrane region" description="Helical" evidence="8">
    <location>
        <begin position="32"/>
        <end position="50"/>
    </location>
</feature>
<dbReference type="PANTHER" id="PTHR40074">
    <property type="entry name" value="O-ACETYLTRANSFERASE WECH"/>
    <property type="match status" value="1"/>
</dbReference>
<keyword evidence="6 8" id="KW-0472">Membrane</keyword>
<keyword evidence="4 8" id="KW-0812">Transmembrane</keyword>
<organism evidence="10 11">
    <name type="scientific">Hydrogenophaga intermedia</name>
    <dbReference type="NCBI Taxonomy" id="65786"/>
    <lineage>
        <taxon>Bacteria</taxon>
        <taxon>Pseudomonadati</taxon>
        <taxon>Pseudomonadota</taxon>
        <taxon>Betaproteobacteria</taxon>
        <taxon>Burkholderiales</taxon>
        <taxon>Comamonadaceae</taxon>
        <taxon>Hydrogenophaga</taxon>
    </lineage>
</organism>
<comment type="similarity">
    <text evidence="2">Belongs to the acyltransferase 3 family.</text>
</comment>
<dbReference type="InterPro" id="IPR002656">
    <property type="entry name" value="Acyl_transf_3_dom"/>
</dbReference>
<feature type="transmembrane region" description="Helical" evidence="8">
    <location>
        <begin position="100"/>
        <end position="120"/>
    </location>
</feature>
<evidence type="ECO:0000256" key="4">
    <source>
        <dbReference type="ARBA" id="ARBA00022692"/>
    </source>
</evidence>
<feature type="transmembrane region" description="Helical" evidence="8">
    <location>
        <begin position="154"/>
        <end position="172"/>
    </location>
</feature>
<feature type="transmembrane region" description="Helical" evidence="8">
    <location>
        <begin position="258"/>
        <end position="277"/>
    </location>
</feature>
<sequence>MSLARPHEEARTPARAGEGTPVNPRVSDTMRLARILCILLLVYAHAQPYQPGVPESLLSPMGLIHYLRQLLGHTSVPLLSLLSGYLLARALSQRPYAQALSHRFFSLIVPLVLWNLIYLAKETLESGFTAVPAVQEWPNAVLALTAQPAMAPLYFLRDAFVCALISPALIFLARRLPRTATAALLLNALLGLDGVLFLNGAIPLFYFVGCLWWVHQAPIPAQAMPREPVLAAGLAMVLLAAAPFFLPPAWGASDPRSVTYAMLDIALRAAGCVVFWAAASRLLDTRAGDVLLRFEPIAFFIFCTHGMATGLWWMAIERTGHADTPPVFLAHFALSPLLALLVCVPAVWALRRLAPRVLSVLMGGRAPNRQQMARMTRPLAPAPLARTQGLIP</sequence>
<evidence type="ECO:0000259" key="9">
    <source>
        <dbReference type="Pfam" id="PF01757"/>
    </source>
</evidence>
<evidence type="ECO:0000256" key="6">
    <source>
        <dbReference type="ARBA" id="ARBA00023136"/>
    </source>
</evidence>
<evidence type="ECO:0000256" key="2">
    <source>
        <dbReference type="ARBA" id="ARBA00007400"/>
    </source>
</evidence>
<keyword evidence="3" id="KW-1003">Cell membrane</keyword>
<dbReference type="Proteomes" id="UP000028878">
    <property type="component" value="Unassembled WGS sequence"/>
</dbReference>
<comment type="subcellular location">
    <subcellularLocation>
        <location evidence="1">Cell membrane</location>
        <topology evidence="1">Multi-pass membrane protein</topology>
    </subcellularLocation>
</comment>
<keyword evidence="11" id="KW-1185">Reference proteome</keyword>
<feature type="transmembrane region" description="Helical" evidence="8">
    <location>
        <begin position="228"/>
        <end position="246"/>
    </location>
</feature>
<dbReference type="PANTHER" id="PTHR40074:SF2">
    <property type="entry name" value="O-ACETYLTRANSFERASE WECH"/>
    <property type="match status" value="1"/>
</dbReference>
<protein>
    <submittedName>
        <fullName evidence="10">Succinyltransferase protein</fullName>
    </submittedName>
</protein>
<feature type="region of interest" description="Disordered" evidence="7">
    <location>
        <begin position="1"/>
        <end position="25"/>
    </location>
</feature>
<evidence type="ECO:0000256" key="7">
    <source>
        <dbReference type="SAM" id="MobiDB-lite"/>
    </source>
</evidence>
<accession>A0A1L1PIZ9</accession>
<reference evidence="11" key="1">
    <citation type="submission" date="2014-11" db="EMBL/GenBank/DDBJ databases">
        <title>Draft genome sequence of Hydrogenophaga intermedia S1.</title>
        <authorList>
            <person name="Gan H.M."/>
            <person name="Chew T.H."/>
            <person name="Stolz A."/>
        </authorList>
    </citation>
    <scope>NUCLEOTIDE SEQUENCE [LARGE SCALE GENOMIC DNA]</scope>
    <source>
        <strain evidence="11">S1</strain>
    </source>
</reference>
<dbReference type="EMBL" id="CCAE010000059">
    <property type="protein sequence ID" value="CDN89962.1"/>
    <property type="molecule type" value="Genomic_DNA"/>
</dbReference>
<name>A0A1L1PIZ9_HYDIT</name>
<keyword evidence="5 8" id="KW-1133">Transmembrane helix</keyword>